<sequence length="172" mass="19692">MTDLEVCNWALAKLGEAPLESLDDVNHVHALRCKALLQPLHQSLLRQYEWSFATVTEQLSPLQQEEAGNWTYPLPRLCLRVVKPQNLNRRGMTLYSSTKEALSVTYIKEVKISDCDSLYCELLACKLAFELCVRIREAEGLKSSLSRDFEDAWDKAVLASSKEYPGEQEYYD</sequence>
<proteinExistence type="predicted"/>
<protein>
    <submittedName>
        <fullName evidence="1">Uncharacterized protein</fullName>
    </submittedName>
</protein>
<evidence type="ECO:0000313" key="2">
    <source>
        <dbReference type="Proteomes" id="UP000240811"/>
    </source>
</evidence>
<accession>A0A2T4VWQ1</accession>
<evidence type="ECO:0000313" key="1">
    <source>
        <dbReference type="EMBL" id="PTL86180.1"/>
    </source>
</evidence>
<dbReference type="InterPro" id="IPR033767">
    <property type="entry name" value="Tail_Gp11"/>
</dbReference>
<name>A0A2T4VWQ1_9HYPH</name>
<comment type="caution">
    <text evidence="1">The sequence shown here is derived from an EMBL/GenBank/DDBJ whole genome shotgun (WGS) entry which is preliminary data.</text>
</comment>
<dbReference type="EMBL" id="PSQJ01000006">
    <property type="protein sequence ID" value="PTL86180.1"/>
    <property type="molecule type" value="Genomic_DNA"/>
</dbReference>
<organism evidence="1 2">
    <name type="scientific">Candidatus Liberibacter europaeus</name>
    <dbReference type="NCBI Taxonomy" id="744859"/>
    <lineage>
        <taxon>Bacteria</taxon>
        <taxon>Pseudomonadati</taxon>
        <taxon>Pseudomonadota</taxon>
        <taxon>Alphaproteobacteria</taxon>
        <taxon>Hyphomicrobiales</taxon>
        <taxon>Rhizobiaceae</taxon>
        <taxon>Liberibacter</taxon>
    </lineage>
</organism>
<dbReference type="Pfam" id="PF17212">
    <property type="entry name" value="Tube"/>
    <property type="match status" value="1"/>
</dbReference>
<gene>
    <name evidence="1" type="ORF">C4617_04730</name>
</gene>
<dbReference type="AlphaFoldDB" id="A0A2T4VWQ1"/>
<dbReference type="Proteomes" id="UP000240811">
    <property type="component" value="Unassembled WGS sequence"/>
</dbReference>
<reference evidence="2" key="1">
    <citation type="submission" date="2018-02" db="EMBL/GenBank/DDBJ databases">
        <title>Genome sequence of Candidatus Liberibacter europaeus.</title>
        <authorList>
            <person name="Frampton R.A."/>
            <person name="Thompson S.M."/>
            <person name="David C."/>
            <person name="Addison S.M."/>
            <person name="Smith G.R."/>
        </authorList>
    </citation>
    <scope>NUCLEOTIDE SEQUENCE [LARGE SCALE GENOMIC DNA]</scope>
</reference>